<feature type="transmembrane region" description="Helical" evidence="1">
    <location>
        <begin position="365"/>
        <end position="383"/>
    </location>
</feature>
<dbReference type="EMBL" id="MBTF01000023">
    <property type="protein sequence ID" value="OOQ58499.1"/>
    <property type="molecule type" value="Genomic_DNA"/>
</dbReference>
<sequence>MRKIKPESLIVPLALLSLVAIAVIILCRTQGILYDESYFVPNIPRIAQLGLTNEFLLKITGSPGPTYAVIHSFFSGITHFSTLGIRLVNFGLLLLLLAFIYLNAKLMGAASPLSVAANFIFIPMVWVVCGLALTEVPTMLCAMVSLYFMLQCFKNGKPIGKQMLLAVAAGLFLSFAIMGRSFFLMVVFAALACLFIYAIIVKPKTGVTGNSAYSTPGFNNKWAVVLLGVFLLAALPLPAYVFKVWGALAPPTENVVVGADNISIVPWYALLSFCYCGFVALILAPAWFVADKRTLLATLAVSLVFLVANLINGYFEFAPMMSAAAKLLGPAMFGVYQRAIPALVVFLSFHFLLSSAIRLWQNRNNPVFVFIGLTALFIAFSAIKVKVQFSSRYVAQVVPYFLLLFIPYQKNDWTKIVRISIGAALGFVSLWFYYNG</sequence>
<keyword evidence="1" id="KW-1133">Transmembrane helix</keyword>
<evidence type="ECO:0008006" key="4">
    <source>
        <dbReference type="Google" id="ProtNLM"/>
    </source>
</evidence>
<organism evidence="2 3">
    <name type="scientific">Mucilaginibacter pedocola</name>
    <dbReference type="NCBI Taxonomy" id="1792845"/>
    <lineage>
        <taxon>Bacteria</taxon>
        <taxon>Pseudomonadati</taxon>
        <taxon>Bacteroidota</taxon>
        <taxon>Sphingobacteriia</taxon>
        <taxon>Sphingobacteriales</taxon>
        <taxon>Sphingobacteriaceae</taxon>
        <taxon>Mucilaginibacter</taxon>
    </lineage>
</organism>
<evidence type="ECO:0000256" key="1">
    <source>
        <dbReference type="SAM" id="Phobius"/>
    </source>
</evidence>
<keyword evidence="1" id="KW-0472">Membrane</keyword>
<keyword evidence="3" id="KW-1185">Reference proteome</keyword>
<feature type="transmembrane region" description="Helical" evidence="1">
    <location>
        <begin position="184"/>
        <end position="201"/>
    </location>
</feature>
<dbReference type="RefSeq" id="WP_078349198.1">
    <property type="nucleotide sequence ID" value="NZ_MBTF01000023.1"/>
</dbReference>
<protein>
    <recommendedName>
        <fullName evidence="4">Glycosyltransferase RgtA/B/C/D-like domain-containing protein</fullName>
    </recommendedName>
</protein>
<reference evidence="2 3" key="1">
    <citation type="submission" date="2016-07" db="EMBL/GenBank/DDBJ databases">
        <title>Genomic analysis of zinc-resistant bacterium Mucilaginibacter pedocola TBZ30.</title>
        <authorList>
            <person name="Huang J."/>
            <person name="Tang J."/>
        </authorList>
    </citation>
    <scope>NUCLEOTIDE SEQUENCE [LARGE SCALE GENOMIC DNA]</scope>
    <source>
        <strain evidence="2 3">TBZ30</strain>
    </source>
</reference>
<dbReference type="OrthoDB" id="644076at2"/>
<comment type="caution">
    <text evidence="2">The sequence shown here is derived from an EMBL/GenBank/DDBJ whole genome shotgun (WGS) entry which is preliminary data.</text>
</comment>
<proteinExistence type="predicted"/>
<feature type="transmembrane region" description="Helical" evidence="1">
    <location>
        <begin position="416"/>
        <end position="434"/>
    </location>
</feature>
<feature type="transmembrane region" description="Helical" evidence="1">
    <location>
        <begin position="222"/>
        <end position="245"/>
    </location>
</feature>
<feature type="transmembrane region" description="Helical" evidence="1">
    <location>
        <begin position="335"/>
        <end position="353"/>
    </location>
</feature>
<gene>
    <name evidence="2" type="ORF">BC343_07470</name>
</gene>
<feature type="transmembrane region" description="Helical" evidence="1">
    <location>
        <begin position="162"/>
        <end position="178"/>
    </location>
</feature>
<feature type="transmembrane region" description="Helical" evidence="1">
    <location>
        <begin position="124"/>
        <end position="150"/>
    </location>
</feature>
<dbReference type="STRING" id="1792845.BC343_07470"/>
<evidence type="ECO:0000313" key="3">
    <source>
        <dbReference type="Proteomes" id="UP000189739"/>
    </source>
</evidence>
<dbReference type="Proteomes" id="UP000189739">
    <property type="component" value="Unassembled WGS sequence"/>
</dbReference>
<name>A0A1S9PC35_9SPHI</name>
<accession>A0A1S9PC35</accession>
<keyword evidence="1" id="KW-0812">Transmembrane</keyword>
<feature type="transmembrane region" description="Helical" evidence="1">
    <location>
        <begin position="265"/>
        <end position="288"/>
    </location>
</feature>
<evidence type="ECO:0000313" key="2">
    <source>
        <dbReference type="EMBL" id="OOQ58499.1"/>
    </source>
</evidence>
<feature type="transmembrane region" description="Helical" evidence="1">
    <location>
        <begin position="295"/>
        <end position="315"/>
    </location>
</feature>
<dbReference type="AlphaFoldDB" id="A0A1S9PC35"/>
<feature type="transmembrane region" description="Helical" evidence="1">
    <location>
        <begin position="87"/>
        <end position="104"/>
    </location>
</feature>